<evidence type="ECO:0000256" key="1">
    <source>
        <dbReference type="ARBA" id="ARBA00010148"/>
    </source>
</evidence>
<dbReference type="Proteomes" id="UP000215559">
    <property type="component" value="Unassembled WGS sequence"/>
</dbReference>
<evidence type="ECO:0000313" key="4">
    <source>
        <dbReference type="EMBL" id="OYD16484.1"/>
    </source>
</evidence>
<dbReference type="Gene3D" id="3.40.50.10580">
    <property type="entry name" value="ATPase, V1 complex, subunit F"/>
    <property type="match status" value="1"/>
</dbReference>
<evidence type="ECO:0000256" key="3">
    <source>
        <dbReference type="ARBA" id="ARBA00023065"/>
    </source>
</evidence>
<evidence type="ECO:0000313" key="5">
    <source>
        <dbReference type="Proteomes" id="UP000215559"/>
    </source>
</evidence>
<proteinExistence type="inferred from homology"/>
<dbReference type="GO" id="GO:0046961">
    <property type="term" value="F:proton-transporting ATPase activity, rotational mechanism"/>
    <property type="evidence" value="ECO:0007669"/>
    <property type="project" value="InterPro"/>
</dbReference>
<keyword evidence="2" id="KW-0813">Transport</keyword>
<dbReference type="AlphaFoldDB" id="A0A235BWC0"/>
<dbReference type="InterPro" id="IPR036906">
    <property type="entry name" value="ATPase_V1_fsu_sf"/>
</dbReference>
<name>A0A235BWC0_UNCW3</name>
<comment type="caution">
    <text evidence="4">The sequence shown here is derived from an EMBL/GenBank/DDBJ whole genome shotgun (WGS) entry which is preliminary data.</text>
</comment>
<dbReference type="Pfam" id="PF01990">
    <property type="entry name" value="ATP-synt_F"/>
    <property type="match status" value="1"/>
</dbReference>
<dbReference type="SUPFAM" id="SSF159468">
    <property type="entry name" value="AtpF-like"/>
    <property type="match status" value="1"/>
</dbReference>
<evidence type="ECO:0000256" key="2">
    <source>
        <dbReference type="ARBA" id="ARBA00022448"/>
    </source>
</evidence>
<dbReference type="InterPro" id="IPR008218">
    <property type="entry name" value="ATPase_V1-cplx_f_g_su"/>
</dbReference>
<protein>
    <recommendedName>
        <fullName evidence="6">V-type ATP synthase subunit F</fullName>
    </recommendedName>
</protein>
<comment type="similarity">
    <text evidence="1">Belongs to the V-ATPase F subunit family.</text>
</comment>
<accession>A0A235BWC0</accession>
<evidence type="ECO:0008006" key="6">
    <source>
        <dbReference type="Google" id="ProtNLM"/>
    </source>
</evidence>
<sequence length="136" mass="14922">MCSQESRHAERGAERIGRLCRLSGLEELRIQTSHIAVVGNPEIISAFRAAGLAVFPVQAEPDAGKQVQRLVDEGYRVIFFTEELSRYLEPVLERARRTAVPCIVALPTGAGKGGITRLKAIVRRAVGADIFGPRER</sequence>
<reference evidence="4 5" key="1">
    <citation type="submission" date="2017-07" db="EMBL/GenBank/DDBJ databases">
        <title>Recovery of genomes from metagenomes via a dereplication, aggregation, and scoring strategy.</title>
        <authorList>
            <person name="Sieber C.M."/>
            <person name="Probst A.J."/>
            <person name="Sharrar A."/>
            <person name="Thomas B.C."/>
            <person name="Hess M."/>
            <person name="Tringe S.G."/>
            <person name="Banfield J.F."/>
        </authorList>
    </citation>
    <scope>NUCLEOTIDE SEQUENCE [LARGE SCALE GENOMIC DNA]</scope>
    <source>
        <strain evidence="4">JGI_Cruoil_03_51_56</strain>
    </source>
</reference>
<dbReference type="EMBL" id="NOZP01000048">
    <property type="protein sequence ID" value="OYD16484.1"/>
    <property type="molecule type" value="Genomic_DNA"/>
</dbReference>
<organism evidence="4 5">
    <name type="scientific">candidate division WOR-3 bacterium JGI_Cruoil_03_51_56</name>
    <dbReference type="NCBI Taxonomy" id="1973747"/>
    <lineage>
        <taxon>Bacteria</taxon>
        <taxon>Bacteria division WOR-3</taxon>
    </lineage>
</organism>
<keyword evidence="3" id="KW-0406">Ion transport</keyword>
<gene>
    <name evidence="4" type="ORF">CH330_02685</name>
</gene>